<dbReference type="GO" id="GO:0046872">
    <property type="term" value="F:metal ion binding"/>
    <property type="evidence" value="ECO:0007669"/>
    <property type="project" value="UniProtKB-KW"/>
</dbReference>
<feature type="binding site" evidence="5">
    <location>
        <position position="214"/>
    </location>
    <ligand>
        <name>Fe cation</name>
        <dbReference type="ChEBI" id="CHEBI:24875"/>
        <note>catalytic</note>
    </ligand>
</feature>
<organism evidence="6 7">
    <name type="scientific">Acrasis kona</name>
    <dbReference type="NCBI Taxonomy" id="1008807"/>
    <lineage>
        <taxon>Eukaryota</taxon>
        <taxon>Discoba</taxon>
        <taxon>Heterolobosea</taxon>
        <taxon>Tetramitia</taxon>
        <taxon>Eutetramitia</taxon>
        <taxon>Acrasidae</taxon>
        <taxon>Acrasis</taxon>
    </lineage>
</organism>
<feature type="binding site" evidence="5">
    <location>
        <position position="263"/>
    </location>
    <ligand>
        <name>Fe cation</name>
        <dbReference type="ChEBI" id="CHEBI:24875"/>
        <note>catalytic</note>
    </ligand>
</feature>
<dbReference type="EMBL" id="JAOPGA020001109">
    <property type="protein sequence ID" value="KAL0485137.1"/>
    <property type="molecule type" value="Genomic_DNA"/>
</dbReference>
<dbReference type="GO" id="GO:0009570">
    <property type="term" value="C:chloroplast stroma"/>
    <property type="evidence" value="ECO:0007669"/>
    <property type="project" value="TreeGrafter"/>
</dbReference>
<comment type="caution">
    <text evidence="6">The sequence shown here is derived from an EMBL/GenBank/DDBJ whole genome shotgun (WGS) entry which is preliminary data.</text>
</comment>
<dbReference type="PANTHER" id="PTHR10543">
    <property type="entry name" value="BETA-CAROTENE DIOXYGENASE"/>
    <property type="match status" value="1"/>
</dbReference>
<protein>
    <submittedName>
        <fullName evidence="6">Carotenoid oxygenase family protein</fullName>
    </submittedName>
</protein>
<dbReference type="Proteomes" id="UP001431209">
    <property type="component" value="Unassembled WGS sequence"/>
</dbReference>
<dbReference type="GO" id="GO:0016121">
    <property type="term" value="P:carotene catabolic process"/>
    <property type="evidence" value="ECO:0007669"/>
    <property type="project" value="TreeGrafter"/>
</dbReference>
<keyword evidence="3" id="KW-0560">Oxidoreductase</keyword>
<dbReference type="InterPro" id="IPR004294">
    <property type="entry name" value="Carotenoid_Oase"/>
</dbReference>
<evidence type="ECO:0000256" key="4">
    <source>
        <dbReference type="ARBA" id="ARBA00023004"/>
    </source>
</evidence>
<comment type="similarity">
    <text evidence="1">Belongs to the carotenoid oxygenase family.</text>
</comment>
<evidence type="ECO:0000313" key="7">
    <source>
        <dbReference type="Proteomes" id="UP001431209"/>
    </source>
</evidence>
<feature type="binding site" evidence="5">
    <location>
        <position position="329"/>
    </location>
    <ligand>
        <name>Fe cation</name>
        <dbReference type="ChEBI" id="CHEBI:24875"/>
        <note>catalytic</note>
    </ligand>
</feature>
<keyword evidence="2 5" id="KW-0479">Metal-binding</keyword>
<keyword evidence="4 5" id="KW-0408">Iron</keyword>
<name>A0AAW2Z8Y5_9EUKA</name>
<evidence type="ECO:0000256" key="1">
    <source>
        <dbReference type="ARBA" id="ARBA00006787"/>
    </source>
</evidence>
<evidence type="ECO:0000313" key="6">
    <source>
        <dbReference type="EMBL" id="KAL0485137.1"/>
    </source>
</evidence>
<reference evidence="6 7" key="1">
    <citation type="submission" date="2024-03" db="EMBL/GenBank/DDBJ databases">
        <title>The Acrasis kona genome and developmental transcriptomes reveal deep origins of eukaryotic multicellular pathways.</title>
        <authorList>
            <person name="Sheikh S."/>
            <person name="Fu C.-J."/>
            <person name="Brown M.W."/>
            <person name="Baldauf S.L."/>
        </authorList>
    </citation>
    <scope>NUCLEOTIDE SEQUENCE [LARGE SCALE GENOMIC DNA]</scope>
    <source>
        <strain evidence="6 7">ATCC MYA-3509</strain>
    </source>
</reference>
<proteinExistence type="inferred from homology"/>
<gene>
    <name evidence="6" type="ORF">AKO1_004367</name>
</gene>
<dbReference type="Pfam" id="PF03055">
    <property type="entry name" value="RPE65"/>
    <property type="match status" value="1"/>
</dbReference>
<accession>A0AAW2Z8Y5</accession>
<keyword evidence="7" id="KW-1185">Reference proteome</keyword>
<dbReference type="GO" id="GO:0010436">
    <property type="term" value="F:carotenoid dioxygenase activity"/>
    <property type="evidence" value="ECO:0007669"/>
    <property type="project" value="TreeGrafter"/>
</dbReference>
<evidence type="ECO:0000256" key="5">
    <source>
        <dbReference type="PIRSR" id="PIRSR604294-1"/>
    </source>
</evidence>
<evidence type="ECO:0000256" key="3">
    <source>
        <dbReference type="ARBA" id="ARBA00023002"/>
    </source>
</evidence>
<dbReference type="AlphaFoldDB" id="A0AAW2Z8Y5"/>
<dbReference type="PANTHER" id="PTHR10543:SF89">
    <property type="entry name" value="CAROTENOID 9,10(9',10')-CLEAVAGE DIOXYGENASE 1"/>
    <property type="match status" value="1"/>
</dbReference>
<feature type="binding site" evidence="5">
    <location>
        <position position="520"/>
    </location>
    <ligand>
        <name>Fe cation</name>
        <dbReference type="ChEBI" id="CHEBI:24875"/>
        <note>catalytic</note>
    </ligand>
</feature>
<comment type="cofactor">
    <cofactor evidence="5">
        <name>Fe(2+)</name>
        <dbReference type="ChEBI" id="CHEBI:29033"/>
    </cofactor>
    <text evidence="5">Binds 1 Fe(2+) ion per subunit.</text>
</comment>
<evidence type="ECO:0000256" key="2">
    <source>
        <dbReference type="ARBA" id="ARBA00022723"/>
    </source>
</evidence>
<sequence length="554" mass="63300">MIQVVVQVLFLPFSVLYYLIRQLVLPINFMLGTLSSNNFHRDHNLSPIQDEISDNLLEHDPSTSPLPHDFPQGMFIRIGPNQQFRPRGRHHWFDGDGMMHAVKIGCQSVRYTNKYVRTEKYNVEHQFGRSIVHGMLDCVNPIRYIDLLFMRIVYGVPFKNYEPNTANTSLTHHAGKCFASVENCLPYEIELPTLKTVGLKDLGPKYVESSFTAHPKLDAETGELIGFNYNAVRPYVSYHIFDKHGQLTHTTPISEAPRATMMHDFAITKNYTVFIFGSVVLDVYKAIAGIPFLDFKKGLPTQIAVVPRYYKDGVDKIHWFTCKPGHVFHIANAFEREDEIVMHCFRMEQFTVSLLPKENVAFDVVELGAVFYEYKMNLATGLVQENTMYFSNVDCPDSPPESMLGEFPVINSSYVGKPYQYCWVGRSPRTGQVSDAVVKLDVENLTYKEYYFGCENKRACEWTFVPSRDLDAKEDDGYVVNFLYNEKLNASTFEILNSSTLCKKSIVRFNCPRRVPYGFHGLFVRREEYEPISPLVISAGSPISPYEAGSLSPS</sequence>